<accession>A0A2S6HJX1</accession>
<protein>
    <submittedName>
        <fullName evidence="1">Uncharacterized protein</fullName>
    </submittedName>
</protein>
<dbReference type="EMBL" id="PTIZ01000001">
    <property type="protein sequence ID" value="PPK77747.1"/>
    <property type="molecule type" value="Genomic_DNA"/>
</dbReference>
<dbReference type="RefSeq" id="WP_104427207.1">
    <property type="nucleotide sequence ID" value="NZ_PTIZ01000001.1"/>
</dbReference>
<organism evidence="1 2">
    <name type="scientific">Methylobacter tundripaludum</name>
    <dbReference type="NCBI Taxonomy" id="173365"/>
    <lineage>
        <taxon>Bacteria</taxon>
        <taxon>Pseudomonadati</taxon>
        <taxon>Pseudomonadota</taxon>
        <taxon>Gammaproteobacteria</taxon>
        <taxon>Methylococcales</taxon>
        <taxon>Methylococcaceae</taxon>
        <taxon>Methylobacter</taxon>
    </lineage>
</organism>
<evidence type="ECO:0000313" key="1">
    <source>
        <dbReference type="EMBL" id="PPK77747.1"/>
    </source>
</evidence>
<proteinExistence type="predicted"/>
<evidence type="ECO:0000313" key="2">
    <source>
        <dbReference type="Proteomes" id="UP000240010"/>
    </source>
</evidence>
<name>A0A2S6HJX1_9GAMM</name>
<gene>
    <name evidence="1" type="ORF">B0F87_101126</name>
</gene>
<dbReference type="Proteomes" id="UP000240010">
    <property type="component" value="Unassembled WGS sequence"/>
</dbReference>
<reference evidence="1 2" key="1">
    <citation type="submission" date="2018-02" db="EMBL/GenBank/DDBJ databases">
        <title>Subsurface microbial communities from deep shales in Ohio and West Virginia, USA.</title>
        <authorList>
            <person name="Wrighton K."/>
        </authorList>
    </citation>
    <scope>NUCLEOTIDE SEQUENCE [LARGE SCALE GENOMIC DNA]</scope>
    <source>
        <strain evidence="1 2">OWC-DMM</strain>
    </source>
</reference>
<sequence>MQAGLTRRFYALVTLGLRAAEGTYFPKKRVNIALSSVKAVLRRDNNQAQLRFLGKIGSIHCYFKKL</sequence>
<comment type="caution">
    <text evidence="1">The sequence shown here is derived from an EMBL/GenBank/DDBJ whole genome shotgun (WGS) entry which is preliminary data.</text>
</comment>
<dbReference type="AlphaFoldDB" id="A0A2S6HJX1"/>